<dbReference type="Pfam" id="PF03618">
    <property type="entry name" value="Kinase-PPPase"/>
    <property type="match status" value="1"/>
</dbReference>
<keyword evidence="1 5" id="KW-0723">Serine/threonine-protein kinase</keyword>
<comment type="caution">
    <text evidence="6">The sequence shown here is derived from an EMBL/GenBank/DDBJ whole genome shotgun (WGS) entry which is preliminary data.</text>
</comment>
<evidence type="ECO:0000256" key="5">
    <source>
        <dbReference type="HAMAP-Rule" id="MF_00921"/>
    </source>
</evidence>
<dbReference type="InterPro" id="IPR005177">
    <property type="entry name" value="Kinase-pyrophosphorylase"/>
</dbReference>
<dbReference type="EC" id="2.7.4.27" evidence="5"/>
<dbReference type="GO" id="GO:0004674">
    <property type="term" value="F:protein serine/threonine kinase activity"/>
    <property type="evidence" value="ECO:0007669"/>
    <property type="project" value="UniProtKB-UniRule"/>
</dbReference>
<evidence type="ECO:0000256" key="3">
    <source>
        <dbReference type="ARBA" id="ARBA00022741"/>
    </source>
</evidence>
<dbReference type="PANTHER" id="PTHR31756">
    <property type="entry name" value="PYRUVATE, PHOSPHATE DIKINASE REGULATORY PROTEIN 1, CHLOROPLASTIC"/>
    <property type="match status" value="1"/>
</dbReference>
<evidence type="ECO:0000313" key="7">
    <source>
        <dbReference type="Proteomes" id="UP000234775"/>
    </source>
</evidence>
<keyword evidence="7" id="KW-1185">Reference proteome</keyword>
<dbReference type="GO" id="GO:0043531">
    <property type="term" value="F:ADP binding"/>
    <property type="evidence" value="ECO:0007669"/>
    <property type="project" value="UniProtKB-UniRule"/>
</dbReference>
<comment type="catalytic activity">
    <reaction evidence="5">
        <text>N(tele)-phospho-L-histidyl/O-phospho-L-threonyl-[pyruvate, phosphate dikinase] + phosphate + H(+) = N(tele)-phospho-L-histidyl/L-threonyl-[pyruvate, phosphate dikinase] + diphosphate</text>
        <dbReference type="Rhea" id="RHEA:43696"/>
        <dbReference type="Rhea" id="RHEA-COMP:10650"/>
        <dbReference type="Rhea" id="RHEA-COMP:10651"/>
        <dbReference type="ChEBI" id="CHEBI:15378"/>
        <dbReference type="ChEBI" id="CHEBI:30013"/>
        <dbReference type="ChEBI" id="CHEBI:33019"/>
        <dbReference type="ChEBI" id="CHEBI:43474"/>
        <dbReference type="ChEBI" id="CHEBI:61977"/>
        <dbReference type="ChEBI" id="CHEBI:83586"/>
        <dbReference type="EC" id="2.7.4.27"/>
    </reaction>
</comment>
<dbReference type="AlphaFoldDB" id="A0A109RCB0"/>
<sequence length="279" mass="31636">MTLEKEQLFFLISDAVGDTARQVTHAALAQYTGRLKAKIRRFPFVNSTKELEQILNDAKNENAIVAATFVNKDLDQFAKAYAQKIHLEYVNYLSKILESITRVTELAPRGEAGTIRQVNDQYMHRMSAVEFAIKCDDGNNTQKGLVQADIVILGVSRSSKTPLSLYLANRGYLVANYPLIPEVQLPEILSNVPAHKIFGLLASPAYIQNIRTNRLKYLGLTQEAKYCQLERIQQEIHYAQELYHTLKAQVIDIEYKSIEETGAEIIEFLQDHADNLSFN</sequence>
<dbReference type="GO" id="GO:0005524">
    <property type="term" value="F:ATP binding"/>
    <property type="evidence" value="ECO:0007669"/>
    <property type="project" value="InterPro"/>
</dbReference>
<evidence type="ECO:0000256" key="1">
    <source>
        <dbReference type="ARBA" id="ARBA00022527"/>
    </source>
</evidence>
<keyword evidence="2 5" id="KW-0808">Transferase</keyword>
<evidence type="ECO:0000313" key="6">
    <source>
        <dbReference type="EMBL" id="PKY90821.1"/>
    </source>
</evidence>
<dbReference type="EMBL" id="PKGZ01000009">
    <property type="protein sequence ID" value="PKY90821.1"/>
    <property type="molecule type" value="Genomic_DNA"/>
</dbReference>
<dbReference type="HAMAP" id="MF_00921">
    <property type="entry name" value="PDRP"/>
    <property type="match status" value="1"/>
</dbReference>
<comment type="function">
    <text evidence="5">Bifunctional serine/threonine kinase and phosphorylase involved in the regulation of the pyruvate, phosphate dikinase (PPDK) by catalyzing its phosphorylation/dephosphorylation.</text>
</comment>
<dbReference type="GO" id="GO:0016776">
    <property type="term" value="F:phosphotransferase activity, phosphate group as acceptor"/>
    <property type="evidence" value="ECO:0007669"/>
    <property type="project" value="UniProtKB-UniRule"/>
</dbReference>
<dbReference type="NCBIfam" id="NF003742">
    <property type="entry name" value="PRK05339.1"/>
    <property type="match status" value="1"/>
</dbReference>
<protein>
    <recommendedName>
        <fullName evidence="5">Putative pyruvate, phosphate dikinase regulatory protein</fullName>
        <shortName evidence="5">PPDK regulatory protein</shortName>
        <ecNumber evidence="5">2.7.11.32</ecNumber>
        <ecNumber evidence="5">2.7.4.27</ecNumber>
    </recommendedName>
</protein>
<dbReference type="RefSeq" id="WP_060776672.1">
    <property type="nucleotide sequence ID" value="NZ_CP014159.1"/>
</dbReference>
<keyword evidence="3 5" id="KW-0547">Nucleotide-binding</keyword>
<dbReference type="PANTHER" id="PTHR31756:SF3">
    <property type="entry name" value="PYRUVATE, PHOSPHATE DIKINASE REGULATORY PROTEIN 1, CHLOROPLASTIC"/>
    <property type="match status" value="1"/>
</dbReference>
<comment type="similarity">
    <text evidence="5">Belongs to the pyruvate, phosphate/water dikinase regulatory protein family. PDRP subfamily.</text>
</comment>
<dbReference type="KEGG" id="acg:AWM71_03480"/>
<proteinExistence type="inferred from homology"/>
<evidence type="ECO:0000256" key="2">
    <source>
        <dbReference type="ARBA" id="ARBA00022679"/>
    </source>
</evidence>
<name>A0A109RCB0_9LACT</name>
<organism evidence="6 7">
    <name type="scientific">Aerococcus christensenii</name>
    <dbReference type="NCBI Taxonomy" id="87541"/>
    <lineage>
        <taxon>Bacteria</taxon>
        <taxon>Bacillati</taxon>
        <taxon>Bacillota</taxon>
        <taxon>Bacilli</taxon>
        <taxon>Lactobacillales</taxon>
        <taxon>Aerococcaceae</taxon>
        <taxon>Aerococcus</taxon>
    </lineage>
</organism>
<dbReference type="Proteomes" id="UP000234775">
    <property type="component" value="Unassembled WGS sequence"/>
</dbReference>
<keyword evidence="4 5" id="KW-0418">Kinase</keyword>
<accession>A0A109RCB0</accession>
<feature type="binding site" evidence="5">
    <location>
        <begin position="154"/>
        <end position="161"/>
    </location>
    <ligand>
        <name>ADP</name>
        <dbReference type="ChEBI" id="CHEBI:456216"/>
    </ligand>
</feature>
<evidence type="ECO:0000256" key="4">
    <source>
        <dbReference type="ARBA" id="ARBA00022777"/>
    </source>
</evidence>
<gene>
    <name evidence="6" type="ORF">CYJ27_07920</name>
</gene>
<reference evidence="6 7" key="1">
    <citation type="submission" date="2017-12" db="EMBL/GenBank/DDBJ databases">
        <title>Phylogenetic diversity of female urinary microbiome.</title>
        <authorList>
            <person name="Thomas-White K."/>
            <person name="Wolfe A.J."/>
        </authorList>
    </citation>
    <scope>NUCLEOTIDE SEQUENCE [LARGE SCALE GENOMIC DNA]</scope>
    <source>
        <strain evidence="6 7">UMB0844</strain>
    </source>
</reference>
<comment type="catalytic activity">
    <reaction evidence="5">
        <text>N(tele)-phospho-L-histidyl/L-threonyl-[pyruvate, phosphate dikinase] + ADP = N(tele)-phospho-L-histidyl/O-phospho-L-threonyl-[pyruvate, phosphate dikinase] + AMP + H(+)</text>
        <dbReference type="Rhea" id="RHEA:43692"/>
        <dbReference type="Rhea" id="RHEA-COMP:10650"/>
        <dbReference type="Rhea" id="RHEA-COMP:10651"/>
        <dbReference type="ChEBI" id="CHEBI:15378"/>
        <dbReference type="ChEBI" id="CHEBI:30013"/>
        <dbReference type="ChEBI" id="CHEBI:61977"/>
        <dbReference type="ChEBI" id="CHEBI:83586"/>
        <dbReference type="ChEBI" id="CHEBI:456215"/>
        <dbReference type="ChEBI" id="CHEBI:456216"/>
        <dbReference type="EC" id="2.7.11.32"/>
    </reaction>
</comment>
<dbReference type="EC" id="2.7.11.32" evidence="5"/>
<dbReference type="InterPro" id="IPR026565">
    <property type="entry name" value="PPDK_reg"/>
</dbReference>